<keyword evidence="1" id="KW-0472">Membrane</keyword>
<name>X1LPP4_9ZZZZ</name>
<protein>
    <submittedName>
        <fullName evidence="2">Uncharacterized protein</fullName>
    </submittedName>
</protein>
<feature type="non-terminal residue" evidence="2">
    <location>
        <position position="88"/>
    </location>
</feature>
<dbReference type="EMBL" id="BARV01017238">
    <property type="protein sequence ID" value="GAI21048.1"/>
    <property type="molecule type" value="Genomic_DNA"/>
</dbReference>
<evidence type="ECO:0000256" key="1">
    <source>
        <dbReference type="SAM" id="Phobius"/>
    </source>
</evidence>
<accession>X1LPP4</accession>
<keyword evidence="1" id="KW-0812">Transmembrane</keyword>
<feature type="transmembrane region" description="Helical" evidence="1">
    <location>
        <begin position="7"/>
        <end position="25"/>
    </location>
</feature>
<feature type="transmembrane region" description="Helical" evidence="1">
    <location>
        <begin position="66"/>
        <end position="82"/>
    </location>
</feature>
<comment type="caution">
    <text evidence="2">The sequence shown here is derived from an EMBL/GenBank/DDBJ whole genome shotgun (WGS) entry which is preliminary data.</text>
</comment>
<dbReference type="AlphaFoldDB" id="X1LPP4"/>
<feature type="transmembrane region" description="Helical" evidence="1">
    <location>
        <begin position="31"/>
        <end position="54"/>
    </location>
</feature>
<sequence>MHIAWTILAILSGIIAIWYFSSLLIQYEDQPLILCVRIVHFIIWIVIASGVVAFMTLVKSKAKMELIVTGLFLMGFSLWYYIREGRAE</sequence>
<gene>
    <name evidence="2" type="ORF">S06H3_29427</name>
</gene>
<proteinExistence type="predicted"/>
<reference evidence="2" key="1">
    <citation type="journal article" date="2014" name="Front. Microbiol.">
        <title>High frequency of phylogenetically diverse reductive dehalogenase-homologous genes in deep subseafloor sedimentary metagenomes.</title>
        <authorList>
            <person name="Kawai M."/>
            <person name="Futagami T."/>
            <person name="Toyoda A."/>
            <person name="Takaki Y."/>
            <person name="Nishi S."/>
            <person name="Hori S."/>
            <person name="Arai W."/>
            <person name="Tsubouchi T."/>
            <person name="Morono Y."/>
            <person name="Uchiyama I."/>
            <person name="Ito T."/>
            <person name="Fujiyama A."/>
            <person name="Inagaki F."/>
            <person name="Takami H."/>
        </authorList>
    </citation>
    <scope>NUCLEOTIDE SEQUENCE</scope>
    <source>
        <strain evidence="2">Expedition CK06-06</strain>
    </source>
</reference>
<evidence type="ECO:0000313" key="2">
    <source>
        <dbReference type="EMBL" id="GAI21048.1"/>
    </source>
</evidence>
<organism evidence="2">
    <name type="scientific">marine sediment metagenome</name>
    <dbReference type="NCBI Taxonomy" id="412755"/>
    <lineage>
        <taxon>unclassified sequences</taxon>
        <taxon>metagenomes</taxon>
        <taxon>ecological metagenomes</taxon>
    </lineage>
</organism>
<keyword evidence="1" id="KW-1133">Transmembrane helix</keyword>